<dbReference type="PANTHER" id="PTHR42852">
    <property type="entry name" value="THIOL:DISULFIDE INTERCHANGE PROTEIN DSBE"/>
    <property type="match status" value="1"/>
</dbReference>
<dbReference type="CDD" id="cd02966">
    <property type="entry name" value="TlpA_like_family"/>
    <property type="match status" value="1"/>
</dbReference>
<dbReference type="RefSeq" id="WP_166919789.1">
    <property type="nucleotide sequence ID" value="NZ_JAASRN010000002.1"/>
</dbReference>
<comment type="caution">
    <text evidence="4">The sequence shown here is derived from an EMBL/GenBank/DDBJ whole genome shotgun (WGS) entry which is preliminary data.</text>
</comment>
<evidence type="ECO:0000259" key="3">
    <source>
        <dbReference type="PROSITE" id="PS51352"/>
    </source>
</evidence>
<evidence type="ECO:0000256" key="1">
    <source>
        <dbReference type="ARBA" id="ARBA00023284"/>
    </source>
</evidence>
<dbReference type="PANTHER" id="PTHR42852:SF17">
    <property type="entry name" value="THIOREDOXIN-LIKE PROTEIN HI_1115"/>
    <property type="match status" value="1"/>
</dbReference>
<reference evidence="4 5" key="1">
    <citation type="submission" date="2020-03" db="EMBL/GenBank/DDBJ databases">
        <title>Genomic Encyclopedia of Type Strains, Phase IV (KMG-IV): sequencing the most valuable type-strain genomes for metagenomic binning, comparative biology and taxonomic classification.</title>
        <authorList>
            <person name="Goeker M."/>
        </authorList>
    </citation>
    <scope>NUCLEOTIDE SEQUENCE [LARGE SCALE GENOMIC DNA]</scope>
    <source>
        <strain evidence="4 5">DSM 5718</strain>
    </source>
</reference>
<dbReference type="GO" id="GO:0016853">
    <property type="term" value="F:isomerase activity"/>
    <property type="evidence" value="ECO:0007669"/>
    <property type="project" value="UniProtKB-KW"/>
</dbReference>
<dbReference type="Pfam" id="PF00578">
    <property type="entry name" value="AhpC-TSA"/>
    <property type="match status" value="1"/>
</dbReference>
<keyword evidence="2" id="KW-0732">Signal</keyword>
<evidence type="ECO:0000313" key="4">
    <source>
        <dbReference type="EMBL" id="NIK74270.1"/>
    </source>
</evidence>
<keyword evidence="5" id="KW-1185">Reference proteome</keyword>
<feature type="domain" description="Thioredoxin" evidence="3">
    <location>
        <begin position="22"/>
        <end position="163"/>
    </location>
</feature>
<feature type="signal peptide" evidence="2">
    <location>
        <begin position="1"/>
        <end position="25"/>
    </location>
</feature>
<dbReference type="SUPFAM" id="SSF52833">
    <property type="entry name" value="Thioredoxin-like"/>
    <property type="match status" value="1"/>
</dbReference>
<dbReference type="InterPro" id="IPR017937">
    <property type="entry name" value="Thioredoxin_CS"/>
</dbReference>
<dbReference type="GO" id="GO:0016209">
    <property type="term" value="F:antioxidant activity"/>
    <property type="evidence" value="ECO:0007669"/>
    <property type="project" value="InterPro"/>
</dbReference>
<organism evidence="4 5">
    <name type="scientific">Thermonema lapsum</name>
    <dbReference type="NCBI Taxonomy" id="28195"/>
    <lineage>
        <taxon>Bacteria</taxon>
        <taxon>Pseudomonadati</taxon>
        <taxon>Bacteroidota</taxon>
        <taxon>Cytophagia</taxon>
        <taxon>Cytophagales</taxon>
        <taxon>Thermonemataceae</taxon>
        <taxon>Thermonema</taxon>
    </lineage>
</organism>
<protein>
    <submittedName>
        <fullName evidence="4">Thiol-disulfide isomerase/thioredoxin</fullName>
    </submittedName>
</protein>
<accession>A0A846MSF2</accession>
<name>A0A846MSF2_9BACT</name>
<gene>
    <name evidence="4" type="ORF">FHS56_001783</name>
</gene>
<dbReference type="EMBL" id="JAASRN010000002">
    <property type="protein sequence ID" value="NIK74270.1"/>
    <property type="molecule type" value="Genomic_DNA"/>
</dbReference>
<sequence length="164" mass="18837">MMMLSCRIYRFLLVCLLCSPLVSWAQSVEVIKIDRLEKEIQEHKGILIVNFWATWCAPCVKELPDLYRIHQDFEAKGVKLLLVSLDFADEQPKALALLKKKGIALATFLLDETDYNTWIDRIEPRWQGAIPMTMIYKDGKKTAFIPGPVSYEALASHIQNQLNP</sequence>
<evidence type="ECO:0000256" key="2">
    <source>
        <dbReference type="SAM" id="SignalP"/>
    </source>
</evidence>
<dbReference type="Proteomes" id="UP000537126">
    <property type="component" value="Unassembled WGS sequence"/>
</dbReference>
<dbReference type="PROSITE" id="PS00194">
    <property type="entry name" value="THIOREDOXIN_1"/>
    <property type="match status" value="1"/>
</dbReference>
<keyword evidence="4" id="KW-0413">Isomerase</keyword>
<dbReference type="InterPro" id="IPR036249">
    <property type="entry name" value="Thioredoxin-like_sf"/>
</dbReference>
<dbReference type="InterPro" id="IPR050553">
    <property type="entry name" value="Thioredoxin_ResA/DsbE_sf"/>
</dbReference>
<dbReference type="AlphaFoldDB" id="A0A846MSF2"/>
<dbReference type="Gene3D" id="3.40.30.10">
    <property type="entry name" value="Glutaredoxin"/>
    <property type="match status" value="1"/>
</dbReference>
<dbReference type="PROSITE" id="PS51352">
    <property type="entry name" value="THIOREDOXIN_2"/>
    <property type="match status" value="1"/>
</dbReference>
<feature type="chain" id="PRO_5032849934" evidence="2">
    <location>
        <begin position="26"/>
        <end position="164"/>
    </location>
</feature>
<dbReference type="GO" id="GO:0016491">
    <property type="term" value="F:oxidoreductase activity"/>
    <property type="evidence" value="ECO:0007669"/>
    <property type="project" value="InterPro"/>
</dbReference>
<evidence type="ECO:0000313" key="5">
    <source>
        <dbReference type="Proteomes" id="UP000537126"/>
    </source>
</evidence>
<dbReference type="InterPro" id="IPR013766">
    <property type="entry name" value="Thioredoxin_domain"/>
</dbReference>
<proteinExistence type="predicted"/>
<dbReference type="InterPro" id="IPR000866">
    <property type="entry name" value="AhpC/TSA"/>
</dbReference>
<keyword evidence="1" id="KW-0676">Redox-active center</keyword>